<dbReference type="Proteomes" id="UP000270296">
    <property type="component" value="Unassembled WGS sequence"/>
</dbReference>
<dbReference type="WBParaSite" id="SBAD_0000490501-mRNA-1">
    <property type="protein sequence ID" value="SBAD_0000490501-mRNA-1"/>
    <property type="gene ID" value="SBAD_0000490501"/>
</dbReference>
<reference evidence="1 2" key="2">
    <citation type="submission" date="2018-11" db="EMBL/GenBank/DDBJ databases">
        <authorList>
            <consortium name="Pathogen Informatics"/>
        </authorList>
    </citation>
    <scope>NUCLEOTIDE SEQUENCE [LARGE SCALE GENOMIC DNA]</scope>
</reference>
<evidence type="ECO:0000313" key="1">
    <source>
        <dbReference type="EMBL" id="VDP05213.1"/>
    </source>
</evidence>
<dbReference type="OrthoDB" id="88at2759"/>
<dbReference type="PANTHER" id="PTHR21396:SF2">
    <property type="entry name" value="LARGE RIBOSOMAL SUBUNIT PROTEIN ML43"/>
    <property type="match status" value="1"/>
</dbReference>
<protein>
    <submittedName>
        <fullName evidence="3">HDGE_amylase domain-containing protein</fullName>
    </submittedName>
</protein>
<evidence type="ECO:0000313" key="2">
    <source>
        <dbReference type="Proteomes" id="UP000270296"/>
    </source>
</evidence>
<dbReference type="InterPro" id="IPR039927">
    <property type="entry name" value="Ribosomal_mL43"/>
</dbReference>
<sequence>MFKGYNLVTAPFPNCHGEVEPHFDSCRLEVNKWVNYLRTRSGFPIVKFEEMQHTESPSIQGFWNPFLNTPTAFNVAEFPDDEAGIYQADKLSATEMVLKMAEDCRQQDLKNVVVTEG</sequence>
<keyword evidence="2" id="KW-1185">Reference proteome</keyword>
<organism evidence="3">
    <name type="scientific">Soboliphyme baturini</name>
    <dbReference type="NCBI Taxonomy" id="241478"/>
    <lineage>
        <taxon>Eukaryota</taxon>
        <taxon>Metazoa</taxon>
        <taxon>Ecdysozoa</taxon>
        <taxon>Nematoda</taxon>
        <taxon>Enoplea</taxon>
        <taxon>Dorylaimia</taxon>
        <taxon>Dioctophymatida</taxon>
        <taxon>Dioctophymatoidea</taxon>
        <taxon>Soboliphymatidae</taxon>
        <taxon>Soboliphyme</taxon>
    </lineage>
</organism>
<dbReference type="GO" id="GO:0005762">
    <property type="term" value="C:mitochondrial large ribosomal subunit"/>
    <property type="evidence" value="ECO:0007669"/>
    <property type="project" value="TreeGrafter"/>
</dbReference>
<dbReference type="EMBL" id="UZAM01008500">
    <property type="protein sequence ID" value="VDP05213.1"/>
    <property type="molecule type" value="Genomic_DNA"/>
</dbReference>
<accession>A0A183IM63</accession>
<dbReference type="AlphaFoldDB" id="A0A183IM63"/>
<proteinExistence type="predicted"/>
<evidence type="ECO:0000313" key="3">
    <source>
        <dbReference type="WBParaSite" id="SBAD_0000490501-mRNA-1"/>
    </source>
</evidence>
<dbReference type="PANTHER" id="PTHR21396">
    <property type="entry name" value="39S RIBOSOMAL PROTEIN L43"/>
    <property type="match status" value="1"/>
</dbReference>
<dbReference type="GO" id="GO:0003735">
    <property type="term" value="F:structural constituent of ribosome"/>
    <property type="evidence" value="ECO:0007669"/>
    <property type="project" value="InterPro"/>
</dbReference>
<reference evidence="3" key="1">
    <citation type="submission" date="2016-06" db="UniProtKB">
        <authorList>
            <consortium name="WormBaseParasite"/>
        </authorList>
    </citation>
    <scope>IDENTIFICATION</scope>
</reference>
<dbReference type="GO" id="GO:0032543">
    <property type="term" value="P:mitochondrial translation"/>
    <property type="evidence" value="ECO:0007669"/>
    <property type="project" value="InterPro"/>
</dbReference>
<dbReference type="Gene3D" id="3.40.30.10">
    <property type="entry name" value="Glutaredoxin"/>
    <property type="match status" value="1"/>
</dbReference>
<name>A0A183IM63_9BILA</name>
<gene>
    <name evidence="1" type="ORF">SBAD_LOCUS4709</name>
</gene>